<feature type="transmembrane region" description="Helical" evidence="2">
    <location>
        <begin position="144"/>
        <end position="161"/>
    </location>
</feature>
<organism evidence="3">
    <name type="scientific">Ditylum brightwellii</name>
    <dbReference type="NCBI Taxonomy" id="49249"/>
    <lineage>
        <taxon>Eukaryota</taxon>
        <taxon>Sar</taxon>
        <taxon>Stramenopiles</taxon>
        <taxon>Ochrophyta</taxon>
        <taxon>Bacillariophyta</taxon>
        <taxon>Mediophyceae</taxon>
        <taxon>Lithodesmiophycidae</taxon>
        <taxon>Lithodesmiales</taxon>
        <taxon>Lithodesmiaceae</taxon>
        <taxon>Ditylum</taxon>
    </lineage>
</organism>
<feature type="transmembrane region" description="Helical" evidence="2">
    <location>
        <begin position="20"/>
        <end position="39"/>
    </location>
</feature>
<feature type="transmembrane region" description="Helical" evidence="2">
    <location>
        <begin position="312"/>
        <end position="336"/>
    </location>
</feature>
<gene>
    <name evidence="3" type="ORF">DBRI00130_LOCUS35488</name>
</gene>
<feature type="transmembrane region" description="Helical" evidence="2">
    <location>
        <begin position="260"/>
        <end position="277"/>
    </location>
</feature>
<name>A0A7S4SKC0_9STRA</name>
<dbReference type="EMBL" id="HBNS01045914">
    <property type="protein sequence ID" value="CAE4646145.1"/>
    <property type="molecule type" value="Transcribed_RNA"/>
</dbReference>
<sequence>MVFGTELGTKQPIEQITVLSFQFIVYIVILVFTFLFAWAREAFLSRSPQRSLPSVIFVHMLICGLLPSIRILLSVIFAIELKWSTSDDINISDFVINTVAPSYIYYGISAVILAIIAIIWKTIHHHYEQKKNKSKTILYTKADTVAVPLAFLLMQATIVIVEQLDASIQPIVFLAFTSAALALFCFFTLFIWKVQEIQNQDENERNDRFSQSLTPVNIYQDASLDPISLFRSTLVFFTQVVLINLYIGSLEGIDKKILEAGLFNFFVASLAVIVYAMNSNVAQDVRDIIEFWGPVFAFHWDPDTASSRKTRFLLILPFSFDVIVNVFSVVAIAVPLPLQLLTSESTVDFLLNLVAIFYVIELDDFLPSEEFKLQHSVDAMEGEEGDGDDDNNDSEVEEGGDGDDDNNDSEVEEGYDGDDDENNNETVIDIDEIEEDDQGDISDEGKNTFDEVTLCLTSSSSSSSPKNHQTQKRGVPNSFMTDCIKSDNGTKKKSSSMNAIARLIGLRAGKLLHDFGSVCSSAQYMLHCAVEDVTAYYNALSSSNKCLGLSTATAKLQCDDFPEVDVLKNCTFEQSCSYGMKIPEQEAGRKQQKKDEAEIKDMHACDPTMNLAPLNQGIWQKRVVSEELLREGCSLCLCDAPALMYLKEEPVVNLLDDARVENLVTEYINITRQLLSFGCNTHDVYAPSLVATTVTASAISRSISRSSYCEMGDHSEKISTSLSFISINLNDITKITSLSLQSLFHDGYSVSVANGTRYCLIVSPPLCAGGFKSCLQEIGQSLGRQAARVIQNTKAPKGYLVEAPREANFSSYCPSNDELRKQVCIVAEGDNALQHALCSFGEGLKPFSEKWIPNLNVPNANLLSSFSEKWIPNLNAPNANLLCS</sequence>
<feature type="region of interest" description="Disordered" evidence="1">
    <location>
        <begin position="380"/>
        <end position="480"/>
    </location>
</feature>
<dbReference type="AlphaFoldDB" id="A0A7S4SKC0"/>
<protein>
    <submittedName>
        <fullName evidence="3">Uncharacterized protein</fullName>
    </submittedName>
</protein>
<feature type="compositionally biased region" description="Acidic residues" evidence="1">
    <location>
        <begin position="380"/>
        <end position="442"/>
    </location>
</feature>
<feature type="transmembrane region" description="Helical" evidence="2">
    <location>
        <begin position="167"/>
        <end position="192"/>
    </location>
</feature>
<proteinExistence type="predicted"/>
<feature type="transmembrane region" description="Helical" evidence="2">
    <location>
        <begin position="229"/>
        <end position="248"/>
    </location>
</feature>
<keyword evidence="2" id="KW-1133">Transmembrane helix</keyword>
<keyword evidence="2" id="KW-0812">Transmembrane</keyword>
<reference evidence="3" key="1">
    <citation type="submission" date="2021-01" db="EMBL/GenBank/DDBJ databases">
        <authorList>
            <person name="Corre E."/>
            <person name="Pelletier E."/>
            <person name="Niang G."/>
            <person name="Scheremetjew M."/>
            <person name="Finn R."/>
            <person name="Kale V."/>
            <person name="Holt S."/>
            <person name="Cochrane G."/>
            <person name="Meng A."/>
            <person name="Brown T."/>
            <person name="Cohen L."/>
        </authorList>
    </citation>
    <scope>NUCLEOTIDE SEQUENCE</scope>
    <source>
        <strain evidence="3">GSO104</strain>
    </source>
</reference>
<evidence type="ECO:0000256" key="1">
    <source>
        <dbReference type="SAM" id="MobiDB-lite"/>
    </source>
</evidence>
<keyword evidence="2" id="KW-0472">Membrane</keyword>
<feature type="transmembrane region" description="Helical" evidence="2">
    <location>
        <begin position="51"/>
        <end position="79"/>
    </location>
</feature>
<accession>A0A7S4SKC0</accession>
<evidence type="ECO:0000256" key="2">
    <source>
        <dbReference type="SAM" id="Phobius"/>
    </source>
</evidence>
<feature type="transmembrane region" description="Helical" evidence="2">
    <location>
        <begin position="103"/>
        <end position="123"/>
    </location>
</feature>
<evidence type="ECO:0000313" key="3">
    <source>
        <dbReference type="EMBL" id="CAE4646145.1"/>
    </source>
</evidence>